<keyword evidence="6" id="KW-0282">Flagellum</keyword>
<dbReference type="HAMAP" id="MF_00724">
    <property type="entry name" value="FliE"/>
    <property type="match status" value="1"/>
</dbReference>
<dbReference type="KEGG" id="nik:F5I99_02525"/>
<gene>
    <name evidence="5 6" type="primary">fliE</name>
    <name evidence="6" type="ORF">F5I99_02525</name>
</gene>
<dbReference type="GO" id="GO:0071973">
    <property type="term" value="P:bacterial-type flagellum-dependent cell motility"/>
    <property type="evidence" value="ECO:0007669"/>
    <property type="project" value="InterPro"/>
</dbReference>
<dbReference type="PRINTS" id="PR01006">
    <property type="entry name" value="FLGHOOKFLIE"/>
</dbReference>
<keyword evidence="4 5" id="KW-0975">Bacterial flagellum</keyword>
<comment type="similarity">
    <text evidence="2 5">Belongs to the FliE family.</text>
</comment>
<dbReference type="PANTHER" id="PTHR34653">
    <property type="match status" value="1"/>
</dbReference>
<evidence type="ECO:0000256" key="5">
    <source>
        <dbReference type="HAMAP-Rule" id="MF_00724"/>
    </source>
</evidence>
<dbReference type="EMBL" id="CP044222">
    <property type="protein sequence ID" value="QEW05458.1"/>
    <property type="molecule type" value="Genomic_DNA"/>
</dbReference>
<dbReference type="GO" id="GO:0009425">
    <property type="term" value="C:bacterial-type flagellum basal body"/>
    <property type="evidence" value="ECO:0007669"/>
    <property type="project" value="UniProtKB-SubCell"/>
</dbReference>
<evidence type="ECO:0000313" key="7">
    <source>
        <dbReference type="Proteomes" id="UP000325606"/>
    </source>
</evidence>
<keyword evidence="6" id="KW-0966">Cell projection</keyword>
<organism evidence="6 7">
    <name type="scientific">Nitrincola iocasae</name>
    <dbReference type="NCBI Taxonomy" id="2614693"/>
    <lineage>
        <taxon>Bacteria</taxon>
        <taxon>Pseudomonadati</taxon>
        <taxon>Pseudomonadota</taxon>
        <taxon>Gammaproteobacteria</taxon>
        <taxon>Oceanospirillales</taxon>
        <taxon>Oceanospirillaceae</taxon>
        <taxon>Nitrincola</taxon>
    </lineage>
</organism>
<dbReference type="RefSeq" id="WP_151053503.1">
    <property type="nucleotide sequence ID" value="NZ_CP044222.1"/>
</dbReference>
<keyword evidence="6" id="KW-0969">Cilium</keyword>
<comment type="subcellular location">
    <subcellularLocation>
        <location evidence="1 5">Bacterial flagellum basal body</location>
    </subcellularLocation>
</comment>
<evidence type="ECO:0000256" key="2">
    <source>
        <dbReference type="ARBA" id="ARBA00009272"/>
    </source>
</evidence>
<dbReference type="PANTHER" id="PTHR34653:SF1">
    <property type="entry name" value="FLAGELLAR HOOK-BASAL BODY COMPLEX PROTEIN FLIE"/>
    <property type="match status" value="1"/>
</dbReference>
<dbReference type="Proteomes" id="UP000325606">
    <property type="component" value="Chromosome"/>
</dbReference>
<keyword evidence="7" id="KW-1185">Reference proteome</keyword>
<dbReference type="NCBIfam" id="TIGR00205">
    <property type="entry name" value="fliE"/>
    <property type="match status" value="1"/>
</dbReference>
<name>A0A5J6LAX1_9GAMM</name>
<protein>
    <recommendedName>
        <fullName evidence="3 5">Flagellar hook-basal body complex protein FliE</fullName>
    </recommendedName>
</protein>
<dbReference type="GO" id="GO:0003774">
    <property type="term" value="F:cytoskeletal motor activity"/>
    <property type="evidence" value="ECO:0007669"/>
    <property type="project" value="InterPro"/>
</dbReference>
<proteinExistence type="inferred from homology"/>
<reference evidence="6 7" key="1">
    <citation type="submission" date="2019-09" db="EMBL/GenBank/DDBJ databases">
        <title>Nitrincola iocasae sp. nov., a bacterium isolated from the sediment collected at a cold seep field in South China Sea.</title>
        <authorList>
            <person name="Zhang H."/>
            <person name="Wang H."/>
            <person name="Li C."/>
        </authorList>
    </citation>
    <scope>NUCLEOTIDE SEQUENCE [LARGE SCALE GENOMIC DNA]</scope>
    <source>
        <strain evidence="6 7">KXZD1103</strain>
    </source>
</reference>
<accession>A0A5J6LAX1</accession>
<dbReference type="GO" id="GO:0005198">
    <property type="term" value="F:structural molecule activity"/>
    <property type="evidence" value="ECO:0007669"/>
    <property type="project" value="UniProtKB-UniRule"/>
</dbReference>
<evidence type="ECO:0000256" key="1">
    <source>
        <dbReference type="ARBA" id="ARBA00004117"/>
    </source>
</evidence>
<dbReference type="InterPro" id="IPR001624">
    <property type="entry name" value="FliE"/>
</dbReference>
<evidence type="ECO:0000313" key="6">
    <source>
        <dbReference type="EMBL" id="QEW05458.1"/>
    </source>
</evidence>
<dbReference type="AlphaFoldDB" id="A0A5J6LAX1"/>
<dbReference type="Pfam" id="PF02049">
    <property type="entry name" value="FliE"/>
    <property type="match status" value="1"/>
</dbReference>
<evidence type="ECO:0000256" key="3">
    <source>
        <dbReference type="ARBA" id="ARBA00018024"/>
    </source>
</evidence>
<sequence length="120" mass="13602">MIERSDINSVLAQMRSMRSDMQQAARQIDMPGLRPEAPGNTIKDSERTGFTDLLRTAVDQVNSNQKMSNQMRESYERGDPGVDLPQVMIQAQKASISFEALTQVRNRLVRAYEDISKMPI</sequence>
<evidence type="ECO:0000256" key="4">
    <source>
        <dbReference type="ARBA" id="ARBA00023143"/>
    </source>
</evidence>